<dbReference type="EMBL" id="JAATEP010000052">
    <property type="protein sequence ID" value="NJP96648.1"/>
    <property type="molecule type" value="Genomic_DNA"/>
</dbReference>
<keyword evidence="2" id="KW-0472">Membrane</keyword>
<dbReference type="Proteomes" id="UP000696294">
    <property type="component" value="Unassembled WGS sequence"/>
</dbReference>
<gene>
    <name evidence="3" type="ORF">HCN51_45700</name>
</gene>
<evidence type="ECO:0000256" key="1">
    <source>
        <dbReference type="SAM" id="MobiDB-lite"/>
    </source>
</evidence>
<keyword evidence="2" id="KW-1133">Transmembrane helix</keyword>
<feature type="transmembrane region" description="Helical" evidence="2">
    <location>
        <begin position="43"/>
        <end position="59"/>
    </location>
</feature>
<sequence length="308" mass="32528">MSMHHPDPYGPMPQQKQNGLAISAMVLGIIGTLFGFIPVLGLLSLPLGLTGLVLGLVTVKAMMAGRTSTGFTVTGLVTSVSAVILFFAQAVLWGSVLSEPSSSAVVSQDGRERLILPTQPQPSQAESVLPPETSQAVVPETSSQPRPERSTAGYGEGMYKVGSEIEPGTYRTAGGDRCYYSRLRDATGGIGSIIANDNLRGQGYVALQETDAYINFSGDCLWEPVDAAKLLPPAGKYASGMYKVGSEIEPGTYRTAGGDSCYYSRLKDATGEIGSIIANDVLRGQGFVTLMESDAYIKFSGTCTWTKG</sequence>
<reference evidence="3 4" key="1">
    <citation type="submission" date="2020-03" db="EMBL/GenBank/DDBJ databases">
        <title>WGS of actinomycetes isolated from Thailand.</title>
        <authorList>
            <person name="Thawai C."/>
        </authorList>
    </citation>
    <scope>NUCLEOTIDE SEQUENCE [LARGE SCALE GENOMIC DNA]</scope>
    <source>
        <strain evidence="3 4">FMUSA5-5</strain>
    </source>
</reference>
<name>A0ABX1BNB8_9ACTN</name>
<evidence type="ECO:0008006" key="5">
    <source>
        <dbReference type="Google" id="ProtNLM"/>
    </source>
</evidence>
<evidence type="ECO:0000313" key="4">
    <source>
        <dbReference type="Proteomes" id="UP000696294"/>
    </source>
</evidence>
<keyword evidence="4" id="KW-1185">Reference proteome</keyword>
<comment type="caution">
    <text evidence="3">The sequence shown here is derived from an EMBL/GenBank/DDBJ whole genome shotgun (WGS) entry which is preliminary data.</text>
</comment>
<accession>A0ABX1BNB8</accession>
<dbReference type="RefSeq" id="WP_168018185.1">
    <property type="nucleotide sequence ID" value="NZ_JAATEP010000052.1"/>
</dbReference>
<protein>
    <recommendedName>
        <fullName evidence="5">DUF4190 domain-containing protein</fullName>
    </recommendedName>
</protein>
<feature type="compositionally biased region" description="Polar residues" evidence="1">
    <location>
        <begin position="121"/>
        <end position="145"/>
    </location>
</feature>
<evidence type="ECO:0000313" key="3">
    <source>
        <dbReference type="EMBL" id="NJP96648.1"/>
    </source>
</evidence>
<feature type="transmembrane region" description="Helical" evidence="2">
    <location>
        <begin position="20"/>
        <end position="37"/>
    </location>
</feature>
<feature type="region of interest" description="Disordered" evidence="1">
    <location>
        <begin position="116"/>
        <end position="155"/>
    </location>
</feature>
<organism evidence="3 4">
    <name type="scientific">Nonomuraea composti</name>
    <dbReference type="NCBI Taxonomy" id="2720023"/>
    <lineage>
        <taxon>Bacteria</taxon>
        <taxon>Bacillati</taxon>
        <taxon>Actinomycetota</taxon>
        <taxon>Actinomycetes</taxon>
        <taxon>Streptosporangiales</taxon>
        <taxon>Streptosporangiaceae</taxon>
        <taxon>Nonomuraea</taxon>
    </lineage>
</organism>
<evidence type="ECO:0000256" key="2">
    <source>
        <dbReference type="SAM" id="Phobius"/>
    </source>
</evidence>
<keyword evidence="2" id="KW-0812">Transmembrane</keyword>
<feature type="transmembrane region" description="Helical" evidence="2">
    <location>
        <begin position="71"/>
        <end position="93"/>
    </location>
</feature>
<proteinExistence type="predicted"/>